<dbReference type="InterPro" id="IPR036291">
    <property type="entry name" value="NAD(P)-bd_dom_sf"/>
</dbReference>
<dbReference type="AlphaFoldDB" id="A0A5K7ZEM6"/>
<dbReference type="PANTHER" id="PTHR43490:SF99">
    <property type="entry name" value="SHORT-CHAIN DEHYDROGENASE_REDUCTASE"/>
    <property type="match status" value="1"/>
</dbReference>
<dbReference type="SUPFAM" id="SSF51735">
    <property type="entry name" value="NAD(P)-binding Rossmann-fold domains"/>
    <property type="match status" value="1"/>
</dbReference>
<dbReference type="Proteomes" id="UP000427769">
    <property type="component" value="Chromosome"/>
</dbReference>
<dbReference type="GO" id="GO:0016616">
    <property type="term" value="F:oxidoreductase activity, acting on the CH-OH group of donors, NAD or NADP as acceptor"/>
    <property type="evidence" value="ECO:0007669"/>
    <property type="project" value="InterPro"/>
</dbReference>
<evidence type="ECO:0000256" key="2">
    <source>
        <dbReference type="ARBA" id="ARBA00022857"/>
    </source>
</evidence>
<proteinExistence type="inferred from homology"/>
<organism evidence="5 6">
    <name type="scientific">Desulfosarcina widdelii</name>
    <dbReference type="NCBI Taxonomy" id="947919"/>
    <lineage>
        <taxon>Bacteria</taxon>
        <taxon>Pseudomonadati</taxon>
        <taxon>Thermodesulfobacteriota</taxon>
        <taxon>Desulfobacteria</taxon>
        <taxon>Desulfobacterales</taxon>
        <taxon>Desulfosarcinaceae</taxon>
        <taxon>Desulfosarcina</taxon>
    </lineage>
</organism>
<evidence type="ECO:0000313" key="6">
    <source>
        <dbReference type="Proteomes" id="UP000427769"/>
    </source>
</evidence>
<evidence type="ECO:0000313" key="5">
    <source>
        <dbReference type="EMBL" id="BBO78173.1"/>
    </source>
</evidence>
<protein>
    <submittedName>
        <fullName evidence="5">Short-chain dehydrogenase</fullName>
    </submittedName>
</protein>
<dbReference type="PRINTS" id="PR00081">
    <property type="entry name" value="GDHRDH"/>
</dbReference>
<evidence type="ECO:0000256" key="3">
    <source>
        <dbReference type="ARBA" id="ARBA00023002"/>
    </source>
</evidence>
<accession>A0A5K7ZEM6</accession>
<evidence type="ECO:0000256" key="1">
    <source>
        <dbReference type="ARBA" id="ARBA00006484"/>
    </source>
</evidence>
<gene>
    <name evidence="5" type="ORF">DSCW_55900</name>
</gene>
<dbReference type="Pfam" id="PF00106">
    <property type="entry name" value="adh_short"/>
    <property type="match status" value="1"/>
</dbReference>
<dbReference type="InterPro" id="IPR002347">
    <property type="entry name" value="SDR_fam"/>
</dbReference>
<keyword evidence="3" id="KW-0560">Oxidoreductase</keyword>
<reference evidence="5 6" key="1">
    <citation type="submission" date="2019-11" db="EMBL/GenBank/DDBJ databases">
        <title>Comparative genomics of hydrocarbon-degrading Desulfosarcina strains.</title>
        <authorList>
            <person name="Watanabe M."/>
            <person name="Kojima H."/>
            <person name="Fukui M."/>
        </authorList>
    </citation>
    <scope>NUCLEOTIDE SEQUENCE [LARGE SCALE GENOMIC DNA]</scope>
    <source>
        <strain evidence="5 6">PP31</strain>
    </source>
</reference>
<dbReference type="KEGG" id="dwd:DSCW_55900"/>
<dbReference type="PRINTS" id="PR00080">
    <property type="entry name" value="SDRFAMILY"/>
</dbReference>
<keyword evidence="2" id="KW-0521">NADP</keyword>
<name>A0A5K7ZEM6_9BACT</name>
<evidence type="ECO:0000256" key="4">
    <source>
        <dbReference type="RuleBase" id="RU000363"/>
    </source>
</evidence>
<keyword evidence="6" id="KW-1185">Reference proteome</keyword>
<sequence length="244" mass="25953">MKPSKQRVALVTGANRGIGFAVAERLAQSEYTVILGARDEDKGAQARSALEVHGRDVHDVPLDVTEATSIQAALGKIKDVFGRLDVLVNNAGIQIDGETTILELAQVTLQNTLETNVYGPLLLSQACIPFMKANGYGRIVNISSTLGALSDIANPESPYTGVDSPAYRMSKTLLNAMTVLLAKELRGSNILVNSVCPGWVRTDMGGPRAPLSAEAAAETPVWLATLPDGGPTGGFFRDRQPIPW</sequence>
<dbReference type="GO" id="GO:0016020">
    <property type="term" value="C:membrane"/>
    <property type="evidence" value="ECO:0007669"/>
    <property type="project" value="TreeGrafter"/>
</dbReference>
<dbReference type="Gene3D" id="3.40.50.720">
    <property type="entry name" value="NAD(P)-binding Rossmann-like Domain"/>
    <property type="match status" value="1"/>
</dbReference>
<dbReference type="PANTHER" id="PTHR43490">
    <property type="entry name" value="(+)-NEOMENTHOL DEHYDROGENASE"/>
    <property type="match status" value="1"/>
</dbReference>
<dbReference type="CDD" id="cd05324">
    <property type="entry name" value="carb_red_PTCR-like_SDR_c"/>
    <property type="match status" value="1"/>
</dbReference>
<dbReference type="RefSeq" id="WP_155306835.1">
    <property type="nucleotide sequence ID" value="NZ_AP021875.1"/>
</dbReference>
<dbReference type="InterPro" id="IPR045313">
    <property type="entry name" value="CBR1-like"/>
</dbReference>
<dbReference type="EMBL" id="AP021875">
    <property type="protein sequence ID" value="BBO78173.1"/>
    <property type="molecule type" value="Genomic_DNA"/>
</dbReference>
<dbReference type="OrthoDB" id="5334159at2"/>
<comment type="similarity">
    <text evidence="1 4">Belongs to the short-chain dehydrogenases/reductases (SDR) family.</text>
</comment>